<protein>
    <submittedName>
        <fullName evidence="2">Uncharacterized protein</fullName>
    </submittedName>
</protein>
<evidence type="ECO:0000313" key="2">
    <source>
        <dbReference type="EMBL" id="KAK8057958.1"/>
    </source>
</evidence>
<evidence type="ECO:0000256" key="1">
    <source>
        <dbReference type="SAM" id="Coils"/>
    </source>
</evidence>
<name>A0ABR1UGD4_9PEZI</name>
<dbReference type="EMBL" id="JAQQWM010000007">
    <property type="protein sequence ID" value="KAK8057958.1"/>
    <property type="molecule type" value="Genomic_DNA"/>
</dbReference>
<gene>
    <name evidence="2" type="ORF">PG996_011895</name>
</gene>
<evidence type="ECO:0000313" key="3">
    <source>
        <dbReference type="Proteomes" id="UP001446871"/>
    </source>
</evidence>
<organism evidence="2 3">
    <name type="scientific">Apiospora saccharicola</name>
    <dbReference type="NCBI Taxonomy" id="335842"/>
    <lineage>
        <taxon>Eukaryota</taxon>
        <taxon>Fungi</taxon>
        <taxon>Dikarya</taxon>
        <taxon>Ascomycota</taxon>
        <taxon>Pezizomycotina</taxon>
        <taxon>Sordariomycetes</taxon>
        <taxon>Xylariomycetidae</taxon>
        <taxon>Amphisphaeriales</taxon>
        <taxon>Apiosporaceae</taxon>
        <taxon>Apiospora</taxon>
    </lineage>
</organism>
<keyword evidence="3" id="KW-1185">Reference proteome</keyword>
<sequence>MDDSPTTPTPAHPAAAPNDAEAIKQKMKELQNQLETLVSAREDAAGAGFKHDDRAAVVRASQEACDAAADQVAALEALKEDLERSKHYQTATQAQVPEWQLYVEENLQRLLFVRHGANARLEHTAATAQQTREAVRELDGLHAVLDVLRLGPGRFYALLREHPAFAEELKRRALVEVAVAEKEEPVKEE</sequence>
<comment type="caution">
    <text evidence="2">The sequence shown here is derived from an EMBL/GenBank/DDBJ whole genome shotgun (WGS) entry which is preliminary data.</text>
</comment>
<dbReference type="Proteomes" id="UP001446871">
    <property type="component" value="Unassembled WGS sequence"/>
</dbReference>
<feature type="coiled-coil region" evidence="1">
    <location>
        <begin position="20"/>
        <end position="85"/>
    </location>
</feature>
<reference evidence="2 3" key="1">
    <citation type="submission" date="2023-01" db="EMBL/GenBank/DDBJ databases">
        <title>Analysis of 21 Apiospora genomes using comparative genomics revels a genus with tremendous synthesis potential of carbohydrate active enzymes and secondary metabolites.</title>
        <authorList>
            <person name="Sorensen T."/>
        </authorList>
    </citation>
    <scope>NUCLEOTIDE SEQUENCE [LARGE SCALE GENOMIC DNA]</scope>
    <source>
        <strain evidence="2 3">CBS 83171</strain>
    </source>
</reference>
<accession>A0ABR1UGD4</accession>
<proteinExistence type="predicted"/>
<keyword evidence="1" id="KW-0175">Coiled coil</keyword>